<dbReference type="eggNOG" id="ENOG502R5WU">
    <property type="taxonomic scope" value="Eukaryota"/>
</dbReference>
<reference evidence="3" key="2">
    <citation type="submission" date="2015-03" db="UniProtKB">
        <authorList>
            <consortium name="EnsemblPlants"/>
        </authorList>
    </citation>
    <scope>IDENTIFICATION</scope>
</reference>
<dbReference type="Pfam" id="PF07762">
    <property type="entry name" value="DUF1618"/>
    <property type="match status" value="1"/>
</dbReference>
<dbReference type="InterPro" id="IPR011676">
    <property type="entry name" value="DUF1618"/>
</dbReference>
<dbReference type="Proteomes" id="UP000026960">
    <property type="component" value="Chromosome 7"/>
</dbReference>
<dbReference type="EnsemblPlants" id="OBART07G23290.1">
    <property type="protein sequence ID" value="OBART07G23290.1"/>
    <property type="gene ID" value="OBART07G23290"/>
</dbReference>
<dbReference type="AlphaFoldDB" id="A0A0D3GTX8"/>
<dbReference type="Gramene" id="OBART07G23290.1">
    <property type="protein sequence ID" value="OBART07G23290.1"/>
    <property type="gene ID" value="OBART07G23290"/>
</dbReference>
<sequence length="475" mass="53776">MATVGSCSGHEEEDVLLDGHAYIGNKPNHTTAVDFTRNSERLVASFWRAPPPLPSTLYVYSPDISDPAAFSEAPRIIRMVRGFILFRVVIRSRHRFCIPMEDFDYFVYNVHGRALYRITNPAPLSFHDDVVGLLPRPFRTSARCSVAALVPTPNPSVFALHVFHSDIGRWASTQVVLKDPQQDFPIKIPRNARRLLSHYPSTEITIGGEGGTMGWVDLWRGIPLCDILSPDPVLRGVPLPLPRVLFKPDGEISSDHFGCPKPFRRITFINRPDGRPCLRFVDLDVSCTRLPDEDESGRPSFWFDSWSVITWSDFKMSNSFDDWKNDCMPVHADIIILKEQMRMQLLEYKLLRKKPSQDSKSVSTNAERKLENLWVSQPTPSMLPPNIVYLIARAEFMHPKAYVLAVDMIKREVHGVTEFGTMRELAPDIICIPGSVSQHKVSLAISQVESRSRSRSPVEEGYGGGSTRRESYMIP</sequence>
<protein>
    <recommendedName>
        <fullName evidence="2">DUF1618 domain-containing protein</fullName>
    </recommendedName>
</protein>
<reference evidence="3" key="1">
    <citation type="journal article" date="2009" name="Rice">
        <title>De Novo Next Generation Sequencing of Plant Genomes.</title>
        <authorList>
            <person name="Rounsley S."/>
            <person name="Marri P.R."/>
            <person name="Yu Y."/>
            <person name="He R."/>
            <person name="Sisneros N."/>
            <person name="Goicoechea J.L."/>
            <person name="Lee S.J."/>
            <person name="Angelova A."/>
            <person name="Kudrna D."/>
            <person name="Luo M."/>
            <person name="Affourtit J."/>
            <person name="Desany B."/>
            <person name="Knight J."/>
            <person name="Niazi F."/>
            <person name="Egholm M."/>
            <person name="Wing R.A."/>
        </authorList>
    </citation>
    <scope>NUCLEOTIDE SEQUENCE [LARGE SCALE GENOMIC DNA]</scope>
    <source>
        <strain evidence="3">cv. IRGC 105608</strain>
    </source>
</reference>
<feature type="domain" description="DUF1618" evidence="2">
    <location>
        <begin position="215"/>
        <end position="389"/>
    </location>
</feature>
<evidence type="ECO:0000259" key="2">
    <source>
        <dbReference type="Pfam" id="PF07762"/>
    </source>
</evidence>
<dbReference type="PANTHER" id="PTHR33074">
    <property type="entry name" value="EXPRESSED PROTEIN-RELATED"/>
    <property type="match status" value="1"/>
</dbReference>
<organism evidence="3">
    <name type="scientific">Oryza barthii</name>
    <dbReference type="NCBI Taxonomy" id="65489"/>
    <lineage>
        <taxon>Eukaryota</taxon>
        <taxon>Viridiplantae</taxon>
        <taxon>Streptophyta</taxon>
        <taxon>Embryophyta</taxon>
        <taxon>Tracheophyta</taxon>
        <taxon>Spermatophyta</taxon>
        <taxon>Magnoliopsida</taxon>
        <taxon>Liliopsida</taxon>
        <taxon>Poales</taxon>
        <taxon>Poaceae</taxon>
        <taxon>BOP clade</taxon>
        <taxon>Oryzoideae</taxon>
        <taxon>Oryzeae</taxon>
        <taxon>Oryzinae</taxon>
        <taxon>Oryza</taxon>
    </lineage>
</organism>
<name>A0A0D3GTX8_9ORYZ</name>
<evidence type="ECO:0000313" key="3">
    <source>
        <dbReference type="EnsemblPlants" id="OBART07G23290.1"/>
    </source>
</evidence>
<dbReference type="PANTHER" id="PTHR33074:SF126">
    <property type="entry name" value="OS07G0633300 PROTEIN"/>
    <property type="match status" value="1"/>
</dbReference>
<dbReference type="PaxDb" id="65489-OBART07G23290.1"/>
<dbReference type="HOGENOM" id="CLU_008956_6_2_1"/>
<evidence type="ECO:0000256" key="1">
    <source>
        <dbReference type="SAM" id="MobiDB-lite"/>
    </source>
</evidence>
<keyword evidence="4" id="KW-1185">Reference proteome</keyword>
<proteinExistence type="predicted"/>
<evidence type="ECO:0000313" key="4">
    <source>
        <dbReference type="Proteomes" id="UP000026960"/>
    </source>
</evidence>
<feature type="region of interest" description="Disordered" evidence="1">
    <location>
        <begin position="447"/>
        <end position="475"/>
    </location>
</feature>
<accession>A0A0D3GTX8</accession>